<gene>
    <name evidence="2" type="ORF">SDC9_18620</name>
</gene>
<organism evidence="2">
    <name type="scientific">bioreactor metagenome</name>
    <dbReference type="NCBI Taxonomy" id="1076179"/>
    <lineage>
        <taxon>unclassified sequences</taxon>
        <taxon>metagenomes</taxon>
        <taxon>ecological metagenomes</taxon>
    </lineage>
</organism>
<name>A0A644U1P0_9ZZZZ</name>
<dbReference type="EMBL" id="VSSQ01000068">
    <property type="protein sequence ID" value="MPL72829.1"/>
    <property type="molecule type" value="Genomic_DNA"/>
</dbReference>
<accession>A0A644U1P0</accession>
<evidence type="ECO:0000259" key="1">
    <source>
        <dbReference type="Pfam" id="PF13568"/>
    </source>
</evidence>
<reference evidence="2" key="1">
    <citation type="submission" date="2019-08" db="EMBL/GenBank/DDBJ databases">
        <authorList>
            <person name="Kucharzyk K."/>
            <person name="Murdoch R.W."/>
            <person name="Higgins S."/>
            <person name="Loffler F."/>
        </authorList>
    </citation>
    <scope>NUCLEOTIDE SEQUENCE</scope>
</reference>
<comment type="caution">
    <text evidence="2">The sequence shown here is derived from an EMBL/GenBank/DDBJ whole genome shotgun (WGS) entry which is preliminary data.</text>
</comment>
<proteinExistence type="predicted"/>
<sequence length="214" mass="24503">MKKTIILIAFIFVSIVTMSQTKFGVRAGMTVSTYSSAQYIYKFKPGIHIGGVADIPIGSSKFSFVPGVYFADKGTIEKRDSIDIDYVNGYPDHYYKGTNYNYQLEIPLLFVYKITINNKLSLKPQIGAYISYGLFEINNWQRDYIGTVTLDYPTEGTYSRYFYDYPFGLLYGGNVGLSAFYNKYSFTFSCDISSYSRPQIYPDICMFFSLGYNF</sequence>
<evidence type="ECO:0000313" key="2">
    <source>
        <dbReference type="EMBL" id="MPL72829.1"/>
    </source>
</evidence>
<dbReference type="AlphaFoldDB" id="A0A644U1P0"/>
<dbReference type="InterPro" id="IPR025665">
    <property type="entry name" value="Beta-barrel_OMP_2"/>
</dbReference>
<feature type="domain" description="Outer membrane protein beta-barrel" evidence="1">
    <location>
        <begin position="22"/>
        <end position="191"/>
    </location>
</feature>
<protein>
    <recommendedName>
        <fullName evidence="1">Outer membrane protein beta-barrel domain-containing protein</fullName>
    </recommendedName>
</protein>
<dbReference type="Pfam" id="PF13568">
    <property type="entry name" value="OMP_b-brl_2"/>
    <property type="match status" value="1"/>
</dbReference>